<evidence type="ECO:0000313" key="6">
    <source>
        <dbReference type="EMBL" id="ADL36257.1"/>
    </source>
</evidence>
<evidence type="ECO:0000259" key="5">
    <source>
        <dbReference type="Pfam" id="PF01609"/>
    </source>
</evidence>
<proteinExistence type="inferred from homology"/>
<feature type="domain" description="Transposase IS4-like" evidence="5">
    <location>
        <begin position="116"/>
        <end position="368"/>
    </location>
</feature>
<comment type="similarity">
    <text evidence="1">Belongs to the transposase 11 family.</text>
</comment>
<dbReference type="Proteomes" id="UP000001299">
    <property type="component" value="Plasmid pCY360"/>
</dbReference>
<evidence type="ECO:0000256" key="1">
    <source>
        <dbReference type="ARBA" id="ARBA00010075"/>
    </source>
</evidence>
<evidence type="ECO:0000256" key="4">
    <source>
        <dbReference type="ARBA" id="ARBA00023172"/>
    </source>
</evidence>
<dbReference type="HOGENOM" id="CLU_049304_1_0_9"/>
<dbReference type="PANTHER" id="PTHR33258">
    <property type="entry name" value="TRANSPOSASE INSL FOR INSERTION SEQUENCE ELEMENT IS186A-RELATED"/>
    <property type="match status" value="1"/>
</dbReference>
<dbReference type="InterPro" id="IPR002559">
    <property type="entry name" value="Transposase_11"/>
</dbReference>
<dbReference type="SUPFAM" id="SSF53098">
    <property type="entry name" value="Ribonuclease H-like"/>
    <property type="match status" value="1"/>
</dbReference>
<keyword evidence="6" id="KW-0614">Plasmid</keyword>
<organism evidence="6 7">
    <name type="scientific">Butyrivibrio proteoclasticus (strain ATCC 51982 / DSM 14932 / B316)</name>
    <name type="common">Clostridium proteoclasticum</name>
    <dbReference type="NCBI Taxonomy" id="515622"/>
    <lineage>
        <taxon>Bacteria</taxon>
        <taxon>Bacillati</taxon>
        <taxon>Bacillota</taxon>
        <taxon>Clostridia</taxon>
        <taxon>Lachnospirales</taxon>
        <taxon>Lachnospiraceae</taxon>
        <taxon>Butyrivibrio</taxon>
    </lineage>
</organism>
<dbReference type="AlphaFoldDB" id="E0S4C5"/>
<evidence type="ECO:0000256" key="3">
    <source>
        <dbReference type="ARBA" id="ARBA00023125"/>
    </source>
</evidence>
<dbReference type="GO" id="GO:0003677">
    <property type="term" value="F:DNA binding"/>
    <property type="evidence" value="ECO:0007669"/>
    <property type="project" value="UniProtKB-KW"/>
</dbReference>
<dbReference type="InterPro" id="IPR012337">
    <property type="entry name" value="RNaseH-like_sf"/>
</dbReference>
<geneLocation type="plasmid" evidence="6 7">
    <name>pCY360</name>
</geneLocation>
<dbReference type="PANTHER" id="PTHR33258:SF1">
    <property type="entry name" value="TRANSPOSASE INSL FOR INSERTION SEQUENCE ELEMENT IS186A-RELATED"/>
    <property type="match status" value="1"/>
</dbReference>
<reference evidence="6 7" key="1">
    <citation type="journal article" date="2010" name="PLoS ONE">
        <title>The glycobiome of the rumen bacterium Butyrivibrio proteoclasticus B316(T) highlights adaptation to a polysaccharide-rich environment.</title>
        <authorList>
            <person name="Kelly W.J."/>
            <person name="Leahy S.C."/>
            <person name="Altermann E."/>
            <person name="Yeoman C.J."/>
            <person name="Dunne J.C."/>
            <person name="Kong Z."/>
            <person name="Pacheco D.M."/>
            <person name="Li D."/>
            <person name="Noel S.J."/>
            <person name="Moon C.D."/>
            <person name="Cookson A.L."/>
            <person name="Attwood G.T."/>
        </authorList>
    </citation>
    <scope>NUCLEOTIDE SEQUENCE [LARGE SCALE GENOMIC DNA]</scope>
    <source>
        <strain evidence="7">ATCC 51982 / DSM 14932 / B316</strain>
        <plasmid evidence="7">Plasmid pCY360</plasmid>
    </source>
</reference>
<keyword evidence="4" id="KW-0233">DNA recombination</keyword>
<gene>
    <name evidence="6" type="ordered locus">bpr_II320</name>
</gene>
<dbReference type="KEGG" id="bpb:bpr_II320"/>
<dbReference type="EMBL" id="CP001812">
    <property type="protein sequence ID" value="ADL36257.1"/>
    <property type="molecule type" value="Genomic_DNA"/>
</dbReference>
<dbReference type="Gene3D" id="3.90.350.10">
    <property type="entry name" value="Transposase Inhibitor Protein From Tn5, Chain A, domain 1"/>
    <property type="match status" value="1"/>
</dbReference>
<keyword evidence="2" id="KW-0815">Transposition</keyword>
<evidence type="ECO:0000256" key="2">
    <source>
        <dbReference type="ARBA" id="ARBA00022578"/>
    </source>
</evidence>
<dbReference type="GO" id="GO:0004803">
    <property type="term" value="F:transposase activity"/>
    <property type="evidence" value="ECO:0007669"/>
    <property type="project" value="InterPro"/>
</dbReference>
<keyword evidence="7" id="KW-1185">Reference proteome</keyword>
<sequence length="448" mass="52624">MGTDRLQPDIRELLNAVISDVSGHITEYCEHPGRDFTRTRKLPANILMHLMLNMAGNSLNKELYDHFPDKKQRMSASAYEQQRDKLKPEVFKTMLSLLNSSFVDAKTMKELRVYGIDGSDFCTPLNKDSEWYIPNHYIRKDGQEAKGTCLLHGNFLYDLLNKQYIDVNENRDEREGAISLIDGISDAEHSLVIMDRGYSGFNMIEHGNRYGGYYIIRHPLTNTIKEINELPDKPCDKDIEIKVSTKSYQYCQLYGYRKINVCKNKKADYSDNTVMSQWDFEEKCIVKFRVVKFKINDPDTGKQVWEVLVTNLPRDKFDLKAMKCIYWLRWNIETSFKELKYALGAINFHSKKDKFILQELYAHLIMFNATARVAAYIPIEYSDKGYVYAVDFKMIVYIFRKYFRPFSKDPPENMYADMTQYRHMLKNGKHNIRLLKPKSAVYFTYRVA</sequence>
<evidence type="ECO:0000313" key="7">
    <source>
        <dbReference type="Proteomes" id="UP000001299"/>
    </source>
</evidence>
<dbReference type="InterPro" id="IPR047952">
    <property type="entry name" value="Transpos_IS4"/>
</dbReference>
<dbReference type="NCBIfam" id="NF033592">
    <property type="entry name" value="transpos_IS4_1"/>
    <property type="match status" value="1"/>
</dbReference>
<dbReference type="Pfam" id="PF01609">
    <property type="entry name" value="DDE_Tnp_1"/>
    <property type="match status" value="1"/>
</dbReference>
<protein>
    <submittedName>
        <fullName evidence="6">Transposase IS4 family</fullName>
    </submittedName>
</protein>
<accession>E0S4C5</accession>
<keyword evidence="3" id="KW-0238">DNA-binding</keyword>
<dbReference type="GO" id="GO:0006313">
    <property type="term" value="P:DNA transposition"/>
    <property type="evidence" value="ECO:0007669"/>
    <property type="project" value="InterPro"/>
</dbReference>
<name>E0S4C5_BUTPB</name>
<dbReference type="RefSeq" id="WP_013282906.1">
    <property type="nucleotide sequence ID" value="NC_014389.1"/>
</dbReference>